<feature type="domain" description="O-antigen ligase-related" evidence="6">
    <location>
        <begin position="196"/>
        <end position="332"/>
    </location>
</feature>
<evidence type="ECO:0000256" key="4">
    <source>
        <dbReference type="ARBA" id="ARBA00023136"/>
    </source>
</evidence>
<dbReference type="AlphaFoldDB" id="A0A1G1VSM8"/>
<feature type="transmembrane region" description="Helical" evidence="5">
    <location>
        <begin position="29"/>
        <end position="47"/>
    </location>
</feature>
<dbReference type="Proteomes" id="UP000179233">
    <property type="component" value="Unassembled WGS sequence"/>
</dbReference>
<dbReference type="PANTHER" id="PTHR37422:SF13">
    <property type="entry name" value="LIPOPOLYSACCHARIDE BIOSYNTHESIS PROTEIN PA4999-RELATED"/>
    <property type="match status" value="1"/>
</dbReference>
<feature type="transmembrane region" description="Helical" evidence="5">
    <location>
        <begin position="59"/>
        <end position="79"/>
    </location>
</feature>
<evidence type="ECO:0000256" key="2">
    <source>
        <dbReference type="ARBA" id="ARBA00022692"/>
    </source>
</evidence>
<feature type="transmembrane region" description="Helical" evidence="5">
    <location>
        <begin position="233"/>
        <end position="251"/>
    </location>
</feature>
<feature type="transmembrane region" description="Helical" evidence="5">
    <location>
        <begin position="194"/>
        <end position="227"/>
    </location>
</feature>
<evidence type="ECO:0000313" key="7">
    <source>
        <dbReference type="EMBL" id="OGY18413.1"/>
    </source>
</evidence>
<evidence type="ECO:0000256" key="1">
    <source>
        <dbReference type="ARBA" id="ARBA00004141"/>
    </source>
</evidence>
<reference evidence="7 8" key="1">
    <citation type="journal article" date="2016" name="Nat. Commun.">
        <title>Thousands of microbial genomes shed light on interconnected biogeochemical processes in an aquifer system.</title>
        <authorList>
            <person name="Anantharaman K."/>
            <person name="Brown C.T."/>
            <person name="Hug L.A."/>
            <person name="Sharon I."/>
            <person name="Castelle C.J."/>
            <person name="Probst A.J."/>
            <person name="Thomas B.C."/>
            <person name="Singh A."/>
            <person name="Wilkins M.J."/>
            <person name="Karaoz U."/>
            <person name="Brodie E.L."/>
            <person name="Williams K.H."/>
            <person name="Hubbard S.S."/>
            <person name="Banfield J.F."/>
        </authorList>
    </citation>
    <scope>NUCLEOTIDE SEQUENCE [LARGE SCALE GENOMIC DNA]</scope>
</reference>
<evidence type="ECO:0000313" key="8">
    <source>
        <dbReference type="Proteomes" id="UP000179233"/>
    </source>
</evidence>
<sequence length="400" mass="44351">MSVLLILLLVSFPLGHLVRLEVAQGIAVYPNDLIAGLMAMVVIAKALKTKSLPKAKLTYPIVLFSLVAALSLLQGSRTVELPELMTGSLYLLRWMLLTAVYFFTLTLPIERGLKVLRTTVSYEEVLLLSGLSLAALGIVQYVIFPDMTQFKWIGWDDHAFRLVGTLLDPGFTGIILVLTALLAMRLSEPKPVKIAAVTLSTLALLLTYSRSSYLAFLAGFLVFGWMIKKLGKALLGIFLFLLFLVFLPKAASEGTNLLRQYSFFNRVETWEHAAVMIRDHPALGVGFNLLRYAQKRYHYLGEDWKTSHSGAGVENSYLFILVTTGIIGGSAFAWLIYKINKLWLAGSERGGTGKALGLASLAALATHGVFNNSWFYPWVLVWMWMLIALKEATLRKKPSA</sequence>
<dbReference type="InterPro" id="IPR007016">
    <property type="entry name" value="O-antigen_ligase-rel_domated"/>
</dbReference>
<feature type="transmembrane region" description="Helical" evidence="5">
    <location>
        <begin position="125"/>
        <end position="144"/>
    </location>
</feature>
<dbReference type="GO" id="GO:0016020">
    <property type="term" value="C:membrane"/>
    <property type="evidence" value="ECO:0007669"/>
    <property type="project" value="UniProtKB-SubCell"/>
</dbReference>
<dbReference type="EMBL" id="MHCJ01000003">
    <property type="protein sequence ID" value="OGY18413.1"/>
    <property type="molecule type" value="Genomic_DNA"/>
</dbReference>
<keyword evidence="2 5" id="KW-0812">Transmembrane</keyword>
<evidence type="ECO:0000256" key="3">
    <source>
        <dbReference type="ARBA" id="ARBA00022989"/>
    </source>
</evidence>
<proteinExistence type="predicted"/>
<accession>A0A1G1VSM8</accession>
<feature type="transmembrane region" description="Helical" evidence="5">
    <location>
        <begin position="159"/>
        <end position="182"/>
    </location>
</feature>
<protein>
    <recommendedName>
        <fullName evidence="6">O-antigen ligase-related domain-containing protein</fullName>
    </recommendedName>
</protein>
<evidence type="ECO:0000256" key="5">
    <source>
        <dbReference type="SAM" id="Phobius"/>
    </source>
</evidence>
<dbReference type="Pfam" id="PF04932">
    <property type="entry name" value="Wzy_C"/>
    <property type="match status" value="1"/>
</dbReference>
<feature type="transmembrane region" description="Helical" evidence="5">
    <location>
        <begin position="373"/>
        <end position="389"/>
    </location>
</feature>
<organism evidence="7 8">
    <name type="scientific">Candidatus Chisholmbacteria bacterium RIFCSPHIGHO2_01_FULL_52_32</name>
    <dbReference type="NCBI Taxonomy" id="1797591"/>
    <lineage>
        <taxon>Bacteria</taxon>
        <taxon>Candidatus Chisholmiibacteriota</taxon>
    </lineage>
</organism>
<keyword evidence="3 5" id="KW-1133">Transmembrane helix</keyword>
<feature type="transmembrane region" description="Helical" evidence="5">
    <location>
        <begin position="317"/>
        <end position="337"/>
    </location>
</feature>
<feature type="transmembrane region" description="Helical" evidence="5">
    <location>
        <begin position="91"/>
        <end position="113"/>
    </location>
</feature>
<gene>
    <name evidence="7" type="ORF">A2786_02850</name>
</gene>
<comment type="caution">
    <text evidence="7">The sequence shown here is derived from an EMBL/GenBank/DDBJ whole genome shotgun (WGS) entry which is preliminary data.</text>
</comment>
<dbReference type="PANTHER" id="PTHR37422">
    <property type="entry name" value="TEICHURONIC ACID BIOSYNTHESIS PROTEIN TUAE"/>
    <property type="match status" value="1"/>
</dbReference>
<dbReference type="InterPro" id="IPR051533">
    <property type="entry name" value="WaaL-like"/>
</dbReference>
<keyword evidence="4 5" id="KW-0472">Membrane</keyword>
<name>A0A1G1VSM8_9BACT</name>
<comment type="subcellular location">
    <subcellularLocation>
        <location evidence="1">Membrane</location>
        <topology evidence="1">Multi-pass membrane protein</topology>
    </subcellularLocation>
</comment>
<evidence type="ECO:0000259" key="6">
    <source>
        <dbReference type="Pfam" id="PF04932"/>
    </source>
</evidence>